<dbReference type="STRING" id="7167.A0A182FG02"/>
<dbReference type="GO" id="GO:0003863">
    <property type="term" value="F:branched-chain 2-oxo acid dehydrogenase activity"/>
    <property type="evidence" value="ECO:0007669"/>
    <property type="project" value="UniProtKB-EC"/>
</dbReference>
<dbReference type="PANTHER" id="PTHR42980:SF1">
    <property type="entry name" value="2-OXOISOVALERATE DEHYDROGENASE SUBUNIT BETA, MITOCHONDRIAL"/>
    <property type="match status" value="1"/>
</dbReference>
<dbReference type="SUPFAM" id="SSF52922">
    <property type="entry name" value="TK C-terminal domain-like"/>
    <property type="match status" value="1"/>
</dbReference>
<dbReference type="GO" id="GO:0005759">
    <property type="term" value="C:mitochondrial matrix"/>
    <property type="evidence" value="ECO:0007669"/>
    <property type="project" value="UniProtKB-SubCell"/>
</dbReference>
<dbReference type="InterPro" id="IPR005475">
    <property type="entry name" value="Transketolase-like_Pyr-bd"/>
</dbReference>
<dbReference type="GO" id="GO:0009083">
    <property type="term" value="P:branched-chain amino acid catabolic process"/>
    <property type="evidence" value="ECO:0007669"/>
    <property type="project" value="TreeGrafter"/>
</dbReference>
<evidence type="ECO:0000256" key="11">
    <source>
        <dbReference type="ARBA" id="ARBA00082400"/>
    </source>
</evidence>
<evidence type="ECO:0000256" key="7">
    <source>
        <dbReference type="ARBA" id="ARBA00051764"/>
    </source>
</evidence>
<evidence type="ECO:0000259" key="12">
    <source>
        <dbReference type="SMART" id="SM00861"/>
    </source>
</evidence>
<dbReference type="InterPro" id="IPR033248">
    <property type="entry name" value="Transketolase_C"/>
</dbReference>
<evidence type="ECO:0000256" key="2">
    <source>
        <dbReference type="ARBA" id="ARBA00004305"/>
    </source>
</evidence>
<dbReference type="InterPro" id="IPR009014">
    <property type="entry name" value="Transketo_C/PFOR_II"/>
</dbReference>
<comment type="catalytic activity">
    <reaction evidence="7">
        <text>N(6)-[(R)-lipoyl]-L-lysyl-[protein] + 3-methyl-2-oxobutanoate + H(+) = N(6)-[(R)-S(8)-2-methylpropanoyldihydrolipoyl]-L-lysyl-[protein] + CO2</text>
        <dbReference type="Rhea" id="RHEA:13457"/>
        <dbReference type="Rhea" id="RHEA-COMP:10474"/>
        <dbReference type="Rhea" id="RHEA-COMP:10497"/>
        <dbReference type="ChEBI" id="CHEBI:11851"/>
        <dbReference type="ChEBI" id="CHEBI:15378"/>
        <dbReference type="ChEBI" id="CHEBI:16526"/>
        <dbReference type="ChEBI" id="CHEBI:83099"/>
        <dbReference type="ChEBI" id="CHEBI:83142"/>
        <dbReference type="EC" id="1.2.4.4"/>
    </reaction>
    <physiologicalReaction direction="left-to-right" evidence="7">
        <dbReference type="Rhea" id="RHEA:13458"/>
    </physiologicalReaction>
</comment>
<dbReference type="VEuPathDB" id="VectorBase:AALB20_027772"/>
<dbReference type="AlphaFoldDB" id="A0A182FG02"/>
<evidence type="ECO:0000256" key="3">
    <source>
        <dbReference type="ARBA" id="ARBA00012277"/>
    </source>
</evidence>
<dbReference type="Gene3D" id="3.40.50.970">
    <property type="match status" value="1"/>
</dbReference>
<feature type="domain" description="Transketolase-like pyrimidine-binding" evidence="12">
    <location>
        <begin position="99"/>
        <end position="274"/>
    </location>
</feature>
<dbReference type="SUPFAM" id="SSF52518">
    <property type="entry name" value="Thiamin diphosphate-binding fold (THDP-binding)"/>
    <property type="match status" value="1"/>
</dbReference>
<dbReference type="GO" id="GO:0007584">
    <property type="term" value="P:response to nutrient"/>
    <property type="evidence" value="ECO:0007669"/>
    <property type="project" value="TreeGrafter"/>
</dbReference>
<proteinExistence type="predicted"/>
<evidence type="ECO:0000313" key="13">
    <source>
        <dbReference type="EnsemblMetazoa" id="AALB005444-PA"/>
    </source>
</evidence>
<dbReference type="EnsemblMetazoa" id="AALB005444-RA">
    <property type="protein sequence ID" value="AALB005444-PA"/>
    <property type="gene ID" value="AALB005444"/>
</dbReference>
<comment type="function">
    <text evidence="8">Together with BCKDHA forms the heterotetrameric E1 subunit of the mitochondrial branched-chain alpha-ketoacid dehydrogenase (BCKD) complex. The BCKD complex catalyzes the multi-step oxidative decarboxylation of alpha-ketoacids derived from the branched-chain amino-acids valine, leucine and isoleucine producing CO2 and acyl-CoA which is subsequently utilized to produce energy. The E1 subunit catalyzes the first step with the decarboxylation of the alpha-ketoacid forming an enzyme-product intermediate. A reductive acylation mediated by the lipoylamide cofactor of E2 extracts the acyl group from the E1 active site for the next step of the reaction.</text>
</comment>
<dbReference type="InterPro" id="IPR029061">
    <property type="entry name" value="THDP-binding"/>
</dbReference>
<dbReference type="Pfam" id="PF02779">
    <property type="entry name" value="Transket_pyr"/>
    <property type="match status" value="1"/>
</dbReference>
<dbReference type="Gene3D" id="3.40.50.920">
    <property type="match status" value="1"/>
</dbReference>
<evidence type="ECO:0000256" key="6">
    <source>
        <dbReference type="ARBA" id="ARBA00023128"/>
    </source>
</evidence>
<dbReference type="FunFam" id="3.40.50.920:FF:000004">
    <property type="entry name" value="2-oxoisovalerate dehydrogenase subunit beta 1, mitochondrial"/>
    <property type="match status" value="1"/>
</dbReference>
<comment type="cofactor">
    <cofactor evidence="1">
        <name>thiamine diphosphate</name>
        <dbReference type="ChEBI" id="CHEBI:58937"/>
    </cofactor>
</comment>
<keyword evidence="5" id="KW-0560">Oxidoreductase</keyword>
<dbReference type="CDD" id="cd07036">
    <property type="entry name" value="TPP_PYR_E1-PDHc-beta_like"/>
    <property type="match status" value="1"/>
</dbReference>
<dbReference type="FunFam" id="3.40.50.970:FF:000001">
    <property type="entry name" value="Pyruvate dehydrogenase E1 beta subunit"/>
    <property type="match status" value="1"/>
</dbReference>
<dbReference type="VEuPathDB" id="VectorBase:AALB005444"/>
<keyword evidence="14" id="KW-1185">Reference proteome</keyword>
<evidence type="ECO:0000256" key="9">
    <source>
        <dbReference type="ARBA" id="ARBA00063295"/>
    </source>
</evidence>
<comment type="subcellular location">
    <subcellularLocation>
        <location evidence="2">Mitochondrion matrix</location>
    </subcellularLocation>
</comment>
<evidence type="ECO:0000256" key="4">
    <source>
        <dbReference type="ARBA" id="ARBA00022946"/>
    </source>
</evidence>
<keyword evidence="4" id="KW-0809">Transit peptide</keyword>
<evidence type="ECO:0000256" key="1">
    <source>
        <dbReference type="ARBA" id="ARBA00001964"/>
    </source>
</evidence>
<reference evidence="13 14" key="1">
    <citation type="journal article" date="2017" name="G3 (Bethesda)">
        <title>The Physical Genome Mapping of Anopheles albimanus Corrected Scaffold Misassemblies and Identified Interarm Rearrangements in Genus Anopheles.</title>
        <authorList>
            <person name="Artemov G.N."/>
            <person name="Peery A.N."/>
            <person name="Jiang X."/>
            <person name="Tu Z."/>
            <person name="Stegniy V.N."/>
            <person name="Sharakhova M.V."/>
            <person name="Sharakhov I.V."/>
        </authorList>
    </citation>
    <scope>NUCLEOTIDE SEQUENCE [LARGE SCALE GENOMIC DNA]</scope>
    <source>
        <strain evidence="13 14">ALBI9_A</strain>
    </source>
</reference>
<keyword evidence="6" id="KW-0496">Mitochondrion</keyword>
<dbReference type="Pfam" id="PF02780">
    <property type="entry name" value="Transketolase_C"/>
    <property type="match status" value="1"/>
</dbReference>
<evidence type="ECO:0000256" key="8">
    <source>
        <dbReference type="ARBA" id="ARBA00057409"/>
    </source>
</evidence>
<organism evidence="13 14">
    <name type="scientific">Anopheles albimanus</name>
    <name type="common">New world malaria mosquito</name>
    <dbReference type="NCBI Taxonomy" id="7167"/>
    <lineage>
        <taxon>Eukaryota</taxon>
        <taxon>Metazoa</taxon>
        <taxon>Ecdysozoa</taxon>
        <taxon>Arthropoda</taxon>
        <taxon>Hexapoda</taxon>
        <taxon>Insecta</taxon>
        <taxon>Pterygota</taxon>
        <taxon>Neoptera</taxon>
        <taxon>Endopterygota</taxon>
        <taxon>Diptera</taxon>
        <taxon>Nematocera</taxon>
        <taxon>Culicoidea</taxon>
        <taxon>Culicidae</taxon>
        <taxon>Anophelinae</taxon>
        <taxon>Anopheles</taxon>
    </lineage>
</organism>
<dbReference type="SMART" id="SM00861">
    <property type="entry name" value="Transket_pyr"/>
    <property type="match status" value="1"/>
</dbReference>
<accession>A0A182FG02</accession>
<dbReference type="Proteomes" id="UP000069272">
    <property type="component" value="Chromosome 3L"/>
</dbReference>
<reference evidence="13" key="2">
    <citation type="submission" date="2022-08" db="UniProtKB">
        <authorList>
            <consortium name="EnsemblMetazoa"/>
        </authorList>
    </citation>
    <scope>IDENTIFICATION</scope>
    <source>
        <strain evidence="13">STECLA/ALBI9_A</strain>
    </source>
</reference>
<evidence type="ECO:0000256" key="10">
    <source>
        <dbReference type="ARBA" id="ARBA00071568"/>
    </source>
</evidence>
<dbReference type="PANTHER" id="PTHR42980">
    <property type="entry name" value="2-OXOISOVALERATE DEHYDROGENASE SUBUNIT BETA-RELATED"/>
    <property type="match status" value="1"/>
</dbReference>
<comment type="subunit">
    <text evidence="9">Heterotetramer of 2 alpha/BCKDHA and 2 beta chains/BCKDHB that forms the branched-chain alpha-keto acid decarboxylase (E1) component of the BCKD complex. The branched-chain alpha-ketoacid dehydrogenase is a large complex composed of three major building blocks E1, E2 and E3. It is organized around E2, a 24-meric cubic core composed of DBT, to which are associated 6 to 12 copies of E1, and approximately 6 copies of the dehydrogenase E3, a DLD dimer.</text>
</comment>
<protein>
    <recommendedName>
        <fullName evidence="10">2-oxoisovalerate dehydrogenase subunit beta, mitochondrial</fullName>
        <ecNumber evidence="3">1.2.4.4</ecNumber>
    </recommendedName>
    <alternativeName>
        <fullName evidence="11">Branched-chain alpha-keto acid dehydrogenase E1 component beta chain</fullName>
    </alternativeName>
</protein>
<evidence type="ECO:0000256" key="5">
    <source>
        <dbReference type="ARBA" id="ARBA00023002"/>
    </source>
</evidence>
<sequence>VGVPAKELSQRTLKNLLFIVETTCCAGKPFRIPRFSVVGRLISAFCPLRKMNVFVKAATSVAAGSCRSAAVTAGLVRHSSHFVYQPDAKAPIEGPTQKMNMFQAINQAMDLALEQNDSALVFGEDVAFGGVFRCSMGLQKKYGKSRVFNTPLCEQGIAGFAIGVANTGAKAIAEMQFADYIFPAFDQIVNEAAKYRYRSGNLYDCGSLTFRAPCGAVGHGACYHSQSPEAYFAHTPGLKVVVPRGPNKAKGLLLACVNDNDPCIVFEPKTLYRAAVEEVPVAAFESPLGKADVLRTGTDITLIGWGTQIHVLQEVADMAKKQLDVSCEVIDLVSILPWDKETICNSVKKTGRALIAHEAPLTNGFGAELAATIQEECFLHLESPVLRVTGWDTPFPHVFEPFYIPDKHRCLAGIRKLIDY</sequence>
<name>A0A182FG02_ANOAL</name>
<evidence type="ECO:0000313" key="14">
    <source>
        <dbReference type="Proteomes" id="UP000069272"/>
    </source>
</evidence>
<dbReference type="EC" id="1.2.4.4" evidence="3"/>